<dbReference type="AlphaFoldDB" id="A0A1X3A8E1"/>
<dbReference type="InterPro" id="IPR019089">
    <property type="entry name" value="Cas_GSU0054"/>
</dbReference>
<organism evidence="1 2">
    <name type="scientific">Bifidobacterium adolescentis</name>
    <dbReference type="NCBI Taxonomy" id="1680"/>
    <lineage>
        <taxon>Bacteria</taxon>
        <taxon>Bacillati</taxon>
        <taxon>Actinomycetota</taxon>
        <taxon>Actinomycetes</taxon>
        <taxon>Bifidobacteriales</taxon>
        <taxon>Bifidobacteriaceae</taxon>
        <taxon>Bifidobacterium</taxon>
    </lineage>
</organism>
<name>A0A1X3A8E1_BIFAD</name>
<dbReference type="EMBL" id="QRNG01000009">
    <property type="protein sequence ID" value="RHK25610.1"/>
    <property type="molecule type" value="Genomic_DNA"/>
</dbReference>
<dbReference type="NCBIfam" id="TIGR02165">
    <property type="entry name" value="cas5_6_GSU0054"/>
    <property type="match status" value="1"/>
</dbReference>
<dbReference type="RefSeq" id="WP_035011535.1">
    <property type="nucleotide sequence ID" value="NZ_AP031418.1"/>
</dbReference>
<accession>A0A1X3A8E1</accession>
<evidence type="ECO:0000313" key="1">
    <source>
        <dbReference type="EMBL" id="RHK25610.1"/>
    </source>
</evidence>
<proteinExistence type="predicted"/>
<sequence>MAFAISAFFPLGFYQGSDSGGRPESYPSPSRLYSALVSAAYLTFGFETPNADCGLTDEQIHAALDWLEGNPPQEILFPRVISAGNKAVAYRNKGNVQDRKKPKDKKSPAAAYIATAYKQHPESGMVLTWVWHENPSSEIARTLSSLCGEVPYLGEACSVVELRTHEDYGFPVDAGKYVWTLSTDSALTSIFKKGKVFSFPKKGRLEDLKQAFAAANPAPKGKKKAPIVRDKEAEQNFLNEYLPLQTEEQARYLPPSLQEENALKAPWATAFYMEIDQVDNGRAKNGKVEWKPEESEFVGWAVALHRFLVRQWGTDPSLALVGKYAPGAKRPANNVSIQIVDSGFKESYGQQLRKEIAEKRPGFLILLPYDMAKADIQKLHDVCVRAKGKTLYYSPNKPTLRLGNTTVIDAAHLWKPVAEGMCRYWTIRPMAIAETRPVPDSKHNRKWGVREAICLALGHVWRDSYVPQTDATSREERYWDLVDAIKSKTSHFRIFDWHAVYRVNMTDYAHHADSSNVLHGMQALVAISDGADSLDCAAMAIGQSRHLGGGLLVPVDLYLSSLRPDEDFGKGVPTWLK</sequence>
<comment type="caution">
    <text evidence="1">The sequence shown here is derived from an EMBL/GenBank/DDBJ whole genome shotgun (WGS) entry which is preliminary data.</text>
</comment>
<gene>
    <name evidence="1" type="primary">cas5u6u</name>
    <name evidence="1" type="ORF">DW072_06360</name>
</gene>
<dbReference type="Proteomes" id="UP000285262">
    <property type="component" value="Unassembled WGS sequence"/>
</dbReference>
<protein>
    <submittedName>
        <fullName evidence="1">Type I-U CRISPR-associated protein Cas5/Cas6</fullName>
    </submittedName>
</protein>
<evidence type="ECO:0000313" key="2">
    <source>
        <dbReference type="Proteomes" id="UP000285262"/>
    </source>
</evidence>
<reference evidence="1 2" key="1">
    <citation type="submission" date="2018-08" db="EMBL/GenBank/DDBJ databases">
        <title>A genome reference for cultivated species of the human gut microbiota.</title>
        <authorList>
            <person name="Zou Y."/>
            <person name="Xue W."/>
            <person name="Luo G."/>
        </authorList>
    </citation>
    <scope>NUCLEOTIDE SEQUENCE [LARGE SCALE GENOMIC DNA]</scope>
    <source>
        <strain evidence="1 2">AF45-19</strain>
    </source>
</reference>